<dbReference type="AlphaFoldDB" id="A0A3L6SA96"/>
<protein>
    <submittedName>
        <fullName evidence="2">Uncharacterized protein</fullName>
    </submittedName>
</protein>
<dbReference type="OrthoDB" id="663665at2759"/>
<dbReference type="EMBL" id="PQIB02000005">
    <property type="protein sequence ID" value="RLN17935.1"/>
    <property type="molecule type" value="Genomic_DNA"/>
</dbReference>
<sequence>MSSSRSPYIPRRKVKATMPKGIQMPICFCVSLCKLIESKVLGDNFSMRFFICENYEYYPPKRYGKERPKWLATEQSQQDKEHVEREGRWVAERWQRMLHEERMGKRKKDQEEIRNRMEEVERQVAEEGEADRERKRERARRTKEARPDAIRKRKYLRCTQ</sequence>
<keyword evidence="3" id="KW-1185">Reference proteome</keyword>
<evidence type="ECO:0000313" key="2">
    <source>
        <dbReference type="EMBL" id="RLN17935.1"/>
    </source>
</evidence>
<accession>A0A3L6SA96</accession>
<dbReference type="PANTHER" id="PTHR48143">
    <property type="entry name" value="ZINC FINGER GRF-TYPE DOMAIN-CONTAINING PROTEIN"/>
    <property type="match status" value="1"/>
</dbReference>
<feature type="compositionally biased region" description="Basic residues" evidence="1">
    <location>
        <begin position="151"/>
        <end position="160"/>
    </location>
</feature>
<comment type="caution">
    <text evidence="2">The sequence shown here is derived from an EMBL/GenBank/DDBJ whole genome shotgun (WGS) entry which is preliminary data.</text>
</comment>
<dbReference type="PANTHER" id="PTHR48143:SF1">
    <property type="entry name" value="ZINC FINGER GRF-TYPE DOMAIN-CONTAINING PROTEIN"/>
    <property type="match status" value="1"/>
</dbReference>
<feature type="compositionally biased region" description="Basic and acidic residues" evidence="1">
    <location>
        <begin position="101"/>
        <end position="150"/>
    </location>
</feature>
<proteinExistence type="predicted"/>
<gene>
    <name evidence="2" type="ORF">C2845_PM02G13120</name>
</gene>
<evidence type="ECO:0000313" key="3">
    <source>
        <dbReference type="Proteomes" id="UP000275267"/>
    </source>
</evidence>
<organism evidence="2 3">
    <name type="scientific">Panicum miliaceum</name>
    <name type="common">Proso millet</name>
    <name type="synonym">Broomcorn millet</name>
    <dbReference type="NCBI Taxonomy" id="4540"/>
    <lineage>
        <taxon>Eukaryota</taxon>
        <taxon>Viridiplantae</taxon>
        <taxon>Streptophyta</taxon>
        <taxon>Embryophyta</taxon>
        <taxon>Tracheophyta</taxon>
        <taxon>Spermatophyta</taxon>
        <taxon>Magnoliopsida</taxon>
        <taxon>Liliopsida</taxon>
        <taxon>Poales</taxon>
        <taxon>Poaceae</taxon>
        <taxon>PACMAD clade</taxon>
        <taxon>Panicoideae</taxon>
        <taxon>Panicodae</taxon>
        <taxon>Paniceae</taxon>
        <taxon>Panicinae</taxon>
        <taxon>Panicum</taxon>
        <taxon>Panicum sect. Panicum</taxon>
    </lineage>
</organism>
<dbReference type="STRING" id="4540.A0A3L6SA96"/>
<dbReference type="Proteomes" id="UP000275267">
    <property type="component" value="Unassembled WGS sequence"/>
</dbReference>
<evidence type="ECO:0000256" key="1">
    <source>
        <dbReference type="SAM" id="MobiDB-lite"/>
    </source>
</evidence>
<name>A0A3L6SA96_PANMI</name>
<feature type="region of interest" description="Disordered" evidence="1">
    <location>
        <begin position="101"/>
        <end position="160"/>
    </location>
</feature>
<reference evidence="3" key="1">
    <citation type="journal article" date="2019" name="Nat. Commun.">
        <title>The genome of broomcorn millet.</title>
        <authorList>
            <person name="Zou C."/>
            <person name="Miki D."/>
            <person name="Li D."/>
            <person name="Tang Q."/>
            <person name="Xiao L."/>
            <person name="Rajput S."/>
            <person name="Deng P."/>
            <person name="Jia W."/>
            <person name="Huang R."/>
            <person name="Zhang M."/>
            <person name="Sun Y."/>
            <person name="Hu J."/>
            <person name="Fu X."/>
            <person name="Schnable P.S."/>
            <person name="Li F."/>
            <person name="Zhang H."/>
            <person name="Feng B."/>
            <person name="Zhu X."/>
            <person name="Liu R."/>
            <person name="Schnable J.C."/>
            <person name="Zhu J.-K."/>
            <person name="Zhang H."/>
        </authorList>
    </citation>
    <scope>NUCLEOTIDE SEQUENCE [LARGE SCALE GENOMIC DNA]</scope>
</reference>